<reference evidence="1" key="1">
    <citation type="submission" date="2018-02" db="EMBL/GenBank/DDBJ databases">
        <title>Rhizophora mucronata_Transcriptome.</title>
        <authorList>
            <person name="Meera S.P."/>
            <person name="Sreeshan A."/>
            <person name="Augustine A."/>
        </authorList>
    </citation>
    <scope>NUCLEOTIDE SEQUENCE</scope>
    <source>
        <tissue evidence="1">Leaf</tissue>
    </source>
</reference>
<evidence type="ECO:0000313" key="1">
    <source>
        <dbReference type="EMBL" id="MBX66289.1"/>
    </source>
</evidence>
<dbReference type="EMBL" id="GGEC01085805">
    <property type="protein sequence ID" value="MBX66289.1"/>
    <property type="molecule type" value="Transcribed_RNA"/>
</dbReference>
<accession>A0A2P2QH08</accession>
<protein>
    <submittedName>
        <fullName evidence="1">Uncharacterized protein</fullName>
    </submittedName>
</protein>
<proteinExistence type="predicted"/>
<sequence length="22" mass="2479">MKMNTSPNALSCKVAIKKNTWI</sequence>
<organism evidence="1">
    <name type="scientific">Rhizophora mucronata</name>
    <name type="common">Asiatic mangrove</name>
    <dbReference type="NCBI Taxonomy" id="61149"/>
    <lineage>
        <taxon>Eukaryota</taxon>
        <taxon>Viridiplantae</taxon>
        <taxon>Streptophyta</taxon>
        <taxon>Embryophyta</taxon>
        <taxon>Tracheophyta</taxon>
        <taxon>Spermatophyta</taxon>
        <taxon>Magnoliopsida</taxon>
        <taxon>eudicotyledons</taxon>
        <taxon>Gunneridae</taxon>
        <taxon>Pentapetalae</taxon>
        <taxon>rosids</taxon>
        <taxon>fabids</taxon>
        <taxon>Malpighiales</taxon>
        <taxon>Rhizophoraceae</taxon>
        <taxon>Rhizophora</taxon>
    </lineage>
</organism>
<name>A0A2P2QH08_RHIMU</name>
<dbReference type="AlphaFoldDB" id="A0A2P2QH08"/>